<dbReference type="RefSeq" id="WP_185624442.1">
    <property type="nucleotide sequence ID" value="NZ_JABGBW010000005.1"/>
</dbReference>
<dbReference type="SUPFAM" id="SSF48600">
    <property type="entry name" value="Chorismate mutase II"/>
    <property type="match status" value="1"/>
</dbReference>
<dbReference type="PROSITE" id="PS51168">
    <property type="entry name" value="CHORISMATE_MUT_2"/>
    <property type="match status" value="1"/>
</dbReference>
<evidence type="ECO:0000313" key="4">
    <source>
        <dbReference type="EMBL" id="MBC2576422.1"/>
    </source>
</evidence>
<evidence type="ECO:0000313" key="5">
    <source>
        <dbReference type="Proteomes" id="UP000713904"/>
    </source>
</evidence>
<gene>
    <name evidence="4" type="ORF">HLB29_06955</name>
</gene>
<dbReference type="InterPro" id="IPR002701">
    <property type="entry name" value="CM_II_prokaryot"/>
</dbReference>
<dbReference type="PANTHER" id="PTHR38041:SF1">
    <property type="entry name" value="CHORISMATE MUTASE"/>
    <property type="match status" value="1"/>
</dbReference>
<proteinExistence type="predicted"/>
<dbReference type="EMBL" id="JABGBW010000005">
    <property type="protein sequence ID" value="MBC2576422.1"/>
    <property type="molecule type" value="Genomic_DNA"/>
</dbReference>
<evidence type="ECO:0000256" key="2">
    <source>
        <dbReference type="SAM" id="Coils"/>
    </source>
</evidence>
<name>A0ABR6TLY6_9FIRM</name>
<organism evidence="4 5">
    <name type="scientific">Peptostreptococcus canis</name>
    <dbReference type="NCBI Taxonomy" id="1159213"/>
    <lineage>
        <taxon>Bacteria</taxon>
        <taxon>Bacillati</taxon>
        <taxon>Bacillota</taxon>
        <taxon>Clostridia</taxon>
        <taxon>Peptostreptococcales</taxon>
        <taxon>Peptostreptococcaceae</taxon>
        <taxon>Peptostreptococcus</taxon>
    </lineage>
</organism>
<evidence type="ECO:0000259" key="3">
    <source>
        <dbReference type="PROSITE" id="PS51168"/>
    </source>
</evidence>
<sequence length="91" mass="10771">MEKENRELEKLREKIDFVDREIISLLEKRINIAIDIGILKKENSLAIFDEKREVEVLGKVNNTITNKNLEKYIIDIYKVVIEQSKLVQKDI</sequence>
<dbReference type="PANTHER" id="PTHR38041">
    <property type="entry name" value="CHORISMATE MUTASE"/>
    <property type="match status" value="1"/>
</dbReference>
<reference evidence="4 5" key="1">
    <citation type="submission" date="2020-05" db="EMBL/GenBank/DDBJ databases">
        <title>Draft genome of xy-202 and genomic insight in genome of the genus Peptostreptococcus.</title>
        <authorList>
            <person name="Zhang Z."/>
        </authorList>
    </citation>
    <scope>NUCLEOTIDE SEQUENCE [LARGE SCALE GENOMIC DNA]</scope>
    <source>
        <strain evidence="4 5">DSM 27025</strain>
    </source>
</reference>
<keyword evidence="2" id="KW-0175">Coiled coil</keyword>
<dbReference type="Gene3D" id="1.20.59.10">
    <property type="entry name" value="Chorismate mutase"/>
    <property type="match status" value="1"/>
</dbReference>
<dbReference type="Proteomes" id="UP000713904">
    <property type="component" value="Unassembled WGS sequence"/>
</dbReference>
<keyword evidence="5" id="KW-1185">Reference proteome</keyword>
<dbReference type="Pfam" id="PF01817">
    <property type="entry name" value="CM_2"/>
    <property type="match status" value="1"/>
</dbReference>
<feature type="coiled-coil region" evidence="2">
    <location>
        <begin position="1"/>
        <end position="28"/>
    </location>
</feature>
<dbReference type="InterPro" id="IPR051331">
    <property type="entry name" value="Chorismate_mutase-related"/>
</dbReference>
<dbReference type="InterPro" id="IPR036263">
    <property type="entry name" value="Chorismate_II_sf"/>
</dbReference>
<dbReference type="SMART" id="SM00830">
    <property type="entry name" value="CM_2"/>
    <property type="match status" value="1"/>
</dbReference>
<dbReference type="InterPro" id="IPR036979">
    <property type="entry name" value="CM_dom_sf"/>
</dbReference>
<evidence type="ECO:0000256" key="1">
    <source>
        <dbReference type="ARBA" id="ARBA00023235"/>
    </source>
</evidence>
<keyword evidence="1" id="KW-0413">Isomerase</keyword>
<accession>A0ABR6TLY6</accession>
<comment type="caution">
    <text evidence="4">The sequence shown here is derived from an EMBL/GenBank/DDBJ whole genome shotgun (WGS) entry which is preliminary data.</text>
</comment>
<protein>
    <submittedName>
        <fullName evidence="4">Chorismate mutase</fullName>
    </submittedName>
</protein>
<feature type="domain" description="Chorismate mutase" evidence="3">
    <location>
        <begin position="2"/>
        <end position="91"/>
    </location>
</feature>